<dbReference type="InterPro" id="IPR016084">
    <property type="entry name" value="Haem_Oase-like_multi-hlx"/>
</dbReference>
<dbReference type="EMBL" id="JAGSOG010000362">
    <property type="protein sequence ID" value="MBR7839009.1"/>
    <property type="molecule type" value="Genomic_DNA"/>
</dbReference>
<dbReference type="Gene3D" id="1.20.910.10">
    <property type="entry name" value="Heme oxygenase-like"/>
    <property type="match status" value="1"/>
</dbReference>
<comment type="caution">
    <text evidence="1">The sequence shown here is derived from an EMBL/GenBank/DDBJ whole genome shotgun (WGS) entry which is preliminary data.</text>
</comment>
<dbReference type="SUPFAM" id="SSF48613">
    <property type="entry name" value="Heme oxygenase-like"/>
    <property type="match status" value="1"/>
</dbReference>
<dbReference type="AlphaFoldDB" id="A0A941ISW6"/>
<proteinExistence type="predicted"/>
<protein>
    <submittedName>
        <fullName evidence="1">Iron-containing redox enzyme family protein</fullName>
    </submittedName>
</protein>
<evidence type="ECO:0000313" key="2">
    <source>
        <dbReference type="Proteomes" id="UP000675781"/>
    </source>
</evidence>
<accession>A0A941ISW6</accession>
<dbReference type="Pfam" id="PF14518">
    <property type="entry name" value="Haem_oxygenas_2"/>
    <property type="match status" value="1"/>
</dbReference>
<organism evidence="1 2">
    <name type="scientific">Actinospica durhamensis</name>
    <dbReference type="NCBI Taxonomy" id="1508375"/>
    <lineage>
        <taxon>Bacteria</taxon>
        <taxon>Bacillati</taxon>
        <taxon>Actinomycetota</taxon>
        <taxon>Actinomycetes</taxon>
        <taxon>Catenulisporales</taxon>
        <taxon>Actinospicaceae</taxon>
        <taxon>Actinospica</taxon>
    </lineage>
</organism>
<evidence type="ECO:0000313" key="1">
    <source>
        <dbReference type="EMBL" id="MBR7839009.1"/>
    </source>
</evidence>
<sequence length="235" mass="25722">MAHATARRAAPSASTLLRARLDLARPALDAVTARLWQTDGLAERYRVYLEVMYDVTRSSVPLMLRAAALCAHAPDGDPVAVPLRRYLEAHAREESGHDDWLREDLELLGAAPDREAPPPAVVARLVGPQYYWLEHYHPVTVLGYIAVMEATAPRSGVPGRIAACAEVPDAALRTLREHVELDAGHTDAVLRLLDALPLSDGQARAVALSGLHTAHGLIALYEHILRTAHVWKDTR</sequence>
<dbReference type="Proteomes" id="UP000675781">
    <property type="component" value="Unassembled WGS sequence"/>
</dbReference>
<keyword evidence="2" id="KW-1185">Reference proteome</keyword>
<reference evidence="1" key="1">
    <citation type="submission" date="2021-04" db="EMBL/GenBank/DDBJ databases">
        <title>Genome based classification of Actinospica acidithermotolerans sp. nov., an actinobacterium isolated from an Indonesian hot spring.</title>
        <authorList>
            <person name="Kusuma A.B."/>
            <person name="Putra K.E."/>
            <person name="Nafisah S."/>
            <person name="Loh J."/>
            <person name="Nouioui I."/>
            <person name="Goodfellow M."/>
        </authorList>
    </citation>
    <scope>NUCLEOTIDE SEQUENCE</scope>
    <source>
        <strain evidence="1">CSCA 57</strain>
    </source>
</reference>
<dbReference type="RefSeq" id="WP_212533455.1">
    <property type="nucleotide sequence ID" value="NZ_JAGSOG010000362.1"/>
</dbReference>
<name>A0A941ISW6_9ACTN</name>
<gene>
    <name evidence="1" type="ORF">KDL01_37430</name>
</gene>